<gene>
    <name evidence="2" type="ORF">OLEA9_A104101</name>
</gene>
<proteinExistence type="predicted"/>
<feature type="region of interest" description="Disordered" evidence="1">
    <location>
        <begin position="316"/>
        <end position="338"/>
    </location>
</feature>
<feature type="compositionally biased region" description="Polar residues" evidence="1">
    <location>
        <begin position="323"/>
        <end position="338"/>
    </location>
</feature>
<evidence type="ECO:0000313" key="2">
    <source>
        <dbReference type="EMBL" id="CAA2987141.1"/>
    </source>
</evidence>
<reference evidence="2 3" key="1">
    <citation type="submission" date="2019-12" db="EMBL/GenBank/DDBJ databases">
        <authorList>
            <person name="Alioto T."/>
            <person name="Alioto T."/>
            <person name="Gomez Garrido J."/>
        </authorList>
    </citation>
    <scope>NUCLEOTIDE SEQUENCE [LARGE SCALE GENOMIC DNA]</scope>
</reference>
<dbReference type="OrthoDB" id="1740108at2759"/>
<dbReference type="EMBL" id="CACTIH010003905">
    <property type="protein sequence ID" value="CAA2987141.1"/>
    <property type="molecule type" value="Genomic_DNA"/>
</dbReference>
<protein>
    <recommendedName>
        <fullName evidence="4">Mediator complex subunit 15 KIX domain-containing protein</fullName>
    </recommendedName>
</protein>
<sequence>MQNPSMHRRVQNMDPEYIEARRFMTEKIIEFLMQRRQQSHELPGKNIWDLARRLEEGIFRIATSKEEYLNLATLESRLQFVIRLPKTNHNQQFSQVNTSPSMGTMIPTPGLPQTGNSSLMRMSSVDNSIVGNSSSKTIAYSTINSGNLLLAGNESVGSKAGGSFSSSSGALANGYQPSSLGGTVNSVGNNTATSMSVPRITSQMIPTPGFSTFESTDVSQPMLQKQRVGQNSRILHNIGGHMGELRSTLQQKSYVPSNGPLDAGLGMMGNNISLMKGPVASEGYLTGTLYGNSPKPLQQHFDQHQQSAMQGDRYGIGKVEASGSGNIHSPVTSVGSLMNSQSSTAVSLQSIPKTNSHLMINRSNMQSTLHASMKAQSFDKSDKINFQLQHSSRENLVQSPQQEYQQPSHHF</sequence>
<evidence type="ECO:0000313" key="3">
    <source>
        <dbReference type="Proteomes" id="UP000594638"/>
    </source>
</evidence>
<dbReference type="Proteomes" id="UP000594638">
    <property type="component" value="Unassembled WGS sequence"/>
</dbReference>
<evidence type="ECO:0000256" key="1">
    <source>
        <dbReference type="SAM" id="MobiDB-lite"/>
    </source>
</evidence>
<organism evidence="2 3">
    <name type="scientific">Olea europaea subsp. europaea</name>
    <dbReference type="NCBI Taxonomy" id="158383"/>
    <lineage>
        <taxon>Eukaryota</taxon>
        <taxon>Viridiplantae</taxon>
        <taxon>Streptophyta</taxon>
        <taxon>Embryophyta</taxon>
        <taxon>Tracheophyta</taxon>
        <taxon>Spermatophyta</taxon>
        <taxon>Magnoliopsida</taxon>
        <taxon>eudicotyledons</taxon>
        <taxon>Gunneridae</taxon>
        <taxon>Pentapetalae</taxon>
        <taxon>asterids</taxon>
        <taxon>lamiids</taxon>
        <taxon>Lamiales</taxon>
        <taxon>Oleaceae</taxon>
        <taxon>Oleeae</taxon>
        <taxon>Olea</taxon>
    </lineage>
</organism>
<keyword evidence="3" id="KW-1185">Reference proteome</keyword>
<comment type="caution">
    <text evidence="2">The sequence shown here is derived from an EMBL/GenBank/DDBJ whole genome shotgun (WGS) entry which is preliminary data.</text>
</comment>
<dbReference type="AlphaFoldDB" id="A0A8S0S4L2"/>
<accession>A0A8S0S4L2</accession>
<name>A0A8S0S4L2_OLEEU</name>
<dbReference type="Gramene" id="OE9A104101T2">
    <property type="protein sequence ID" value="OE9A104101C2"/>
    <property type="gene ID" value="OE9A104101"/>
</dbReference>
<evidence type="ECO:0008006" key="4">
    <source>
        <dbReference type="Google" id="ProtNLM"/>
    </source>
</evidence>